<evidence type="ECO:0000313" key="2">
    <source>
        <dbReference type="EMBL" id="PQM53018.1"/>
    </source>
</evidence>
<dbReference type="Pfam" id="PF01042">
    <property type="entry name" value="Ribonuc_L-PSP"/>
    <property type="match status" value="1"/>
</dbReference>
<dbReference type="EMBL" id="PUEV01000018">
    <property type="protein sequence ID" value="PQM53018.1"/>
    <property type="molecule type" value="Genomic_DNA"/>
</dbReference>
<dbReference type="Proteomes" id="UP000237911">
    <property type="component" value="Unassembled WGS sequence"/>
</dbReference>
<organism evidence="2 3">
    <name type="scientific">Mycolicibacter virginiensis</name>
    <dbReference type="NCBI Taxonomy" id="1795032"/>
    <lineage>
        <taxon>Bacteria</taxon>
        <taxon>Bacillati</taxon>
        <taxon>Actinomycetota</taxon>
        <taxon>Actinomycetes</taxon>
        <taxon>Mycobacteriales</taxon>
        <taxon>Mycobacteriaceae</taxon>
        <taxon>Mycolicibacter</taxon>
    </lineage>
</organism>
<dbReference type="InterPro" id="IPR006175">
    <property type="entry name" value="YjgF/YER057c/UK114"/>
</dbReference>
<evidence type="ECO:0000256" key="1">
    <source>
        <dbReference type="ARBA" id="ARBA00010552"/>
    </source>
</evidence>
<dbReference type="InterPro" id="IPR035959">
    <property type="entry name" value="RutC-like_sf"/>
</dbReference>
<proteinExistence type="inferred from homology"/>
<gene>
    <name evidence="2" type="ORF">C5U48_06310</name>
</gene>
<sequence>MIQRLTPDVGYLPPAMFDALGISQLVITAGLVHWSGIVAAQADTNGISVPAADVAGQLTFILDKLDAMLAAVGSDRTQIVSLTVYSTAIDDLSAALARVYAPWVGEHRPALTSIGVARLSLPQTLLEVQGCAVVPERR</sequence>
<dbReference type="GO" id="GO:0005829">
    <property type="term" value="C:cytosol"/>
    <property type="evidence" value="ECO:0007669"/>
    <property type="project" value="TreeGrafter"/>
</dbReference>
<dbReference type="AlphaFoldDB" id="A0A9X7NZF9"/>
<dbReference type="RefSeq" id="WP_052741185.1">
    <property type="nucleotide sequence ID" value="NZ_CP092430.2"/>
</dbReference>
<name>A0A9X7NZF9_9MYCO</name>
<dbReference type="Gene3D" id="3.30.1330.40">
    <property type="entry name" value="RutC-like"/>
    <property type="match status" value="1"/>
</dbReference>
<evidence type="ECO:0000313" key="3">
    <source>
        <dbReference type="Proteomes" id="UP000237911"/>
    </source>
</evidence>
<accession>A0A9X7NZF9</accession>
<dbReference type="GO" id="GO:0019239">
    <property type="term" value="F:deaminase activity"/>
    <property type="evidence" value="ECO:0007669"/>
    <property type="project" value="TreeGrafter"/>
</dbReference>
<comment type="caution">
    <text evidence="2">The sequence shown here is derived from an EMBL/GenBank/DDBJ whole genome shotgun (WGS) entry which is preliminary data.</text>
</comment>
<dbReference type="SUPFAM" id="SSF55298">
    <property type="entry name" value="YjgF-like"/>
    <property type="match status" value="1"/>
</dbReference>
<protein>
    <submittedName>
        <fullName evidence="2">RidA family protein</fullName>
    </submittedName>
</protein>
<reference evidence="2 3" key="1">
    <citation type="submission" date="2018-02" db="EMBL/GenBank/DDBJ databases">
        <title>Draft genome sequence of Mycobacterium virginiense isolated from mud of a swine farm in Japan.</title>
        <authorList>
            <person name="Ohya K."/>
        </authorList>
    </citation>
    <scope>NUCLEOTIDE SEQUENCE [LARGE SCALE GENOMIC DNA]</scope>
    <source>
        <strain evidence="2 3">GF75</strain>
    </source>
</reference>
<dbReference type="PANTHER" id="PTHR11803:SF58">
    <property type="entry name" value="PROTEIN HMF1-RELATED"/>
    <property type="match status" value="1"/>
</dbReference>
<keyword evidence="3" id="KW-1185">Reference proteome</keyword>
<comment type="similarity">
    <text evidence="1">Belongs to the RutC family.</text>
</comment>
<dbReference type="PANTHER" id="PTHR11803">
    <property type="entry name" value="2-IMINOBUTANOATE/2-IMINOPROPANOATE DEAMINASE RIDA"/>
    <property type="match status" value="1"/>
</dbReference>